<protein>
    <submittedName>
        <fullName evidence="1">Uncharacterized protein</fullName>
    </submittedName>
</protein>
<organism evidence="1 2">
    <name type="scientific">Lichtheimia corymbifera JMRC:FSU:9682</name>
    <dbReference type="NCBI Taxonomy" id="1263082"/>
    <lineage>
        <taxon>Eukaryota</taxon>
        <taxon>Fungi</taxon>
        <taxon>Fungi incertae sedis</taxon>
        <taxon>Mucoromycota</taxon>
        <taxon>Mucoromycotina</taxon>
        <taxon>Mucoromycetes</taxon>
        <taxon>Mucorales</taxon>
        <taxon>Lichtheimiaceae</taxon>
        <taxon>Lichtheimia</taxon>
    </lineage>
</organism>
<comment type="caution">
    <text evidence="1">The sequence shown here is derived from an EMBL/GenBank/DDBJ whole genome shotgun (WGS) entry which is preliminary data.</text>
</comment>
<evidence type="ECO:0000313" key="1">
    <source>
        <dbReference type="EMBL" id="CDH54479.1"/>
    </source>
</evidence>
<dbReference type="EMBL" id="CBTN010000023">
    <property type="protein sequence ID" value="CDH54479.1"/>
    <property type="molecule type" value="Genomic_DNA"/>
</dbReference>
<reference evidence="1" key="1">
    <citation type="submission" date="2013-08" db="EMBL/GenBank/DDBJ databases">
        <title>Gene expansion shapes genome architecture in the human pathogen Lichtheimia corymbifera: an evolutionary genomics analysis in the ancient terrestrial Mucorales (Mucoromycotina).</title>
        <authorList>
            <person name="Schwartze V.U."/>
            <person name="Winter S."/>
            <person name="Shelest E."/>
            <person name="Marcet-Houben M."/>
            <person name="Horn F."/>
            <person name="Wehner S."/>
            <person name="Hoffmann K."/>
            <person name="Riege K."/>
            <person name="Sammeth M."/>
            <person name="Nowrousian M."/>
            <person name="Valiante V."/>
            <person name="Linde J."/>
            <person name="Jacobsen I.D."/>
            <person name="Marz M."/>
            <person name="Brakhage A.A."/>
            <person name="Gabaldon T."/>
            <person name="Bocker S."/>
            <person name="Voigt K."/>
        </authorList>
    </citation>
    <scope>NUCLEOTIDE SEQUENCE [LARGE SCALE GENOMIC DNA]</scope>
    <source>
        <strain evidence="1">FSU 9682</strain>
    </source>
</reference>
<dbReference type="VEuPathDB" id="FungiDB:LCOR_05722.1"/>
<dbReference type="AlphaFoldDB" id="A0A068RWU6"/>
<accession>A0A068RWU6</accession>
<dbReference type="Proteomes" id="UP000027586">
    <property type="component" value="Unassembled WGS sequence"/>
</dbReference>
<proteinExistence type="predicted"/>
<sequence>METQRKLDLKGATFEERSEILRDVVIKEIGEAKLFENRSSSCRMLACVRTNVAGTSSLVRLHKTRRVLNAAHRMPRLSPPLLASEV</sequence>
<evidence type="ECO:0000313" key="2">
    <source>
        <dbReference type="Proteomes" id="UP000027586"/>
    </source>
</evidence>
<name>A0A068RWU6_9FUNG</name>
<gene>
    <name evidence="1" type="ORF">LCOR_05722.1</name>
</gene>
<keyword evidence="2" id="KW-1185">Reference proteome</keyword>